<dbReference type="PIRSF" id="PIRSF005739">
    <property type="entry name" value="O-mtase"/>
    <property type="match status" value="1"/>
</dbReference>
<dbReference type="GO" id="GO:0046983">
    <property type="term" value="F:protein dimerization activity"/>
    <property type="evidence" value="ECO:0007669"/>
    <property type="project" value="InterPro"/>
</dbReference>
<dbReference type="InterPro" id="IPR036388">
    <property type="entry name" value="WH-like_DNA-bd_sf"/>
</dbReference>
<dbReference type="Proteomes" id="UP000516428">
    <property type="component" value="Chromosome"/>
</dbReference>
<dbReference type="Gene3D" id="1.10.287.1350">
    <property type="match status" value="1"/>
</dbReference>
<dbReference type="SUPFAM" id="SSF53335">
    <property type="entry name" value="S-adenosyl-L-methionine-dependent methyltransferases"/>
    <property type="match status" value="1"/>
</dbReference>
<feature type="active site" description="Proton acceptor" evidence="4">
    <location>
        <position position="250"/>
    </location>
</feature>
<dbReference type="EMBL" id="CP061281">
    <property type="protein sequence ID" value="QNS07499.1"/>
    <property type="molecule type" value="Genomic_DNA"/>
</dbReference>
<accession>A0A7H1BFJ4</accession>
<keyword evidence="2 7" id="KW-0808">Transferase</keyword>
<dbReference type="PANTHER" id="PTHR43712">
    <property type="entry name" value="PUTATIVE (AFU_ORTHOLOGUE AFUA_4G14580)-RELATED"/>
    <property type="match status" value="1"/>
</dbReference>
<evidence type="ECO:0000256" key="4">
    <source>
        <dbReference type="PIRSR" id="PIRSR005739-1"/>
    </source>
</evidence>
<evidence type="ECO:0000256" key="3">
    <source>
        <dbReference type="ARBA" id="ARBA00022691"/>
    </source>
</evidence>
<feature type="domain" description="O-methyltransferase C-terminal" evidence="5">
    <location>
        <begin position="114"/>
        <end position="323"/>
    </location>
</feature>
<gene>
    <name evidence="7" type="ORF">IAG42_30450</name>
</gene>
<evidence type="ECO:0000256" key="1">
    <source>
        <dbReference type="ARBA" id="ARBA00022603"/>
    </source>
</evidence>
<dbReference type="InterPro" id="IPR016461">
    <property type="entry name" value="COMT-like"/>
</dbReference>
<dbReference type="KEGG" id="sxn:IAG42_30450"/>
<dbReference type="Pfam" id="PF08100">
    <property type="entry name" value="Dimerisation"/>
    <property type="match status" value="1"/>
</dbReference>
<dbReference type="GO" id="GO:0008171">
    <property type="term" value="F:O-methyltransferase activity"/>
    <property type="evidence" value="ECO:0007669"/>
    <property type="project" value="InterPro"/>
</dbReference>
<keyword evidence="8" id="KW-1185">Reference proteome</keyword>
<evidence type="ECO:0000313" key="7">
    <source>
        <dbReference type="EMBL" id="QNS07499.1"/>
    </source>
</evidence>
<dbReference type="InterPro" id="IPR001077">
    <property type="entry name" value="COMT_C"/>
</dbReference>
<evidence type="ECO:0000259" key="6">
    <source>
        <dbReference type="Pfam" id="PF08100"/>
    </source>
</evidence>
<dbReference type="PANTHER" id="PTHR43712:SF2">
    <property type="entry name" value="O-METHYLTRANSFERASE CICE"/>
    <property type="match status" value="1"/>
</dbReference>
<dbReference type="InterPro" id="IPR029063">
    <property type="entry name" value="SAM-dependent_MTases_sf"/>
</dbReference>
<dbReference type="Gene3D" id="1.10.10.10">
    <property type="entry name" value="Winged helix-like DNA-binding domain superfamily/Winged helix DNA-binding domain"/>
    <property type="match status" value="1"/>
</dbReference>
<evidence type="ECO:0000313" key="8">
    <source>
        <dbReference type="Proteomes" id="UP000516428"/>
    </source>
</evidence>
<organism evidence="7 8">
    <name type="scientific">Streptomyces xanthii</name>
    <dbReference type="NCBI Taxonomy" id="2768069"/>
    <lineage>
        <taxon>Bacteria</taxon>
        <taxon>Bacillati</taxon>
        <taxon>Actinomycetota</taxon>
        <taxon>Actinomycetes</taxon>
        <taxon>Kitasatosporales</taxon>
        <taxon>Streptomycetaceae</taxon>
        <taxon>Streptomyces</taxon>
    </lineage>
</organism>
<proteinExistence type="predicted"/>
<keyword evidence="3" id="KW-0949">S-adenosyl-L-methionine</keyword>
<protein>
    <submittedName>
        <fullName evidence="7">Methyltransferase</fullName>
    </submittedName>
</protein>
<dbReference type="RefSeq" id="WP_188340162.1">
    <property type="nucleotide sequence ID" value="NZ_CP061281.1"/>
</dbReference>
<dbReference type="GO" id="GO:0032259">
    <property type="term" value="P:methylation"/>
    <property type="evidence" value="ECO:0007669"/>
    <property type="project" value="UniProtKB-KW"/>
</dbReference>
<sequence>MPETEPAGDDRGALMSTVFGHMAAQALAAAVRLGVADRLGDHPRDAADVAADLGTDPDATRRLLRALAASGLATESRPGAFALTARGALLRTDRADSMADFVRMFLDPAMIGSWARLDESVRTGGPVFADLFGTDFFGHLAAHPELSRAFNASMRQGGRAAAALLPAVLDLSGARSVTDVGGGDGAVLAAVLSAYPGLRGVLFETPMAAADAGPVLEAAGVTDRCTIVTGDFFASVPAGSDVYLLKGVVHDWDDDRAATLLGHVRAVLPAHGRILVVEVVLPDTVDGTQPPMMYLGDLNMLVNVGGRERTEAEFRALCARAGLAVTRVTRLPEPVGLSVIEAVRAVQAVQA</sequence>
<dbReference type="Gene3D" id="3.40.50.150">
    <property type="entry name" value="Vaccinia Virus protein VP39"/>
    <property type="match status" value="1"/>
</dbReference>
<feature type="domain" description="O-methyltransferase dimerisation" evidence="6">
    <location>
        <begin position="15"/>
        <end position="90"/>
    </location>
</feature>
<dbReference type="SUPFAM" id="SSF46785">
    <property type="entry name" value="Winged helix' DNA-binding domain"/>
    <property type="match status" value="1"/>
</dbReference>
<evidence type="ECO:0000256" key="2">
    <source>
        <dbReference type="ARBA" id="ARBA00022679"/>
    </source>
</evidence>
<dbReference type="AlphaFoldDB" id="A0A7H1BFJ4"/>
<dbReference type="PROSITE" id="PS51683">
    <property type="entry name" value="SAM_OMT_II"/>
    <property type="match status" value="1"/>
</dbReference>
<dbReference type="Pfam" id="PF00891">
    <property type="entry name" value="Methyltransf_2"/>
    <property type="match status" value="1"/>
</dbReference>
<keyword evidence="1 7" id="KW-0489">Methyltransferase</keyword>
<evidence type="ECO:0000259" key="5">
    <source>
        <dbReference type="Pfam" id="PF00891"/>
    </source>
</evidence>
<dbReference type="CDD" id="cd02440">
    <property type="entry name" value="AdoMet_MTases"/>
    <property type="match status" value="1"/>
</dbReference>
<dbReference type="InterPro" id="IPR012967">
    <property type="entry name" value="COMT_dimerisation"/>
</dbReference>
<reference evidence="7 8" key="1">
    <citation type="submission" date="2020-09" db="EMBL/GenBank/DDBJ databases">
        <title>A novel species.</title>
        <authorList>
            <person name="Gao J."/>
        </authorList>
    </citation>
    <scope>NUCLEOTIDE SEQUENCE [LARGE SCALE GENOMIC DNA]</scope>
    <source>
        <strain evidence="7 8">CRXT-Y-14</strain>
    </source>
</reference>
<dbReference type="InterPro" id="IPR036390">
    <property type="entry name" value="WH_DNA-bd_sf"/>
</dbReference>
<name>A0A7H1BFJ4_9ACTN</name>